<feature type="transmembrane region" description="Helical" evidence="1">
    <location>
        <begin position="36"/>
        <end position="62"/>
    </location>
</feature>
<keyword evidence="1" id="KW-0812">Transmembrane</keyword>
<feature type="transmembrane region" description="Helical" evidence="1">
    <location>
        <begin position="99"/>
        <end position="119"/>
    </location>
</feature>
<accession>A0A1L8WLG5</accession>
<dbReference type="Proteomes" id="UP000182152">
    <property type="component" value="Unassembled WGS sequence"/>
</dbReference>
<organism evidence="2 3">
    <name type="scientific">Enterococcus ratti</name>
    <dbReference type="NCBI Taxonomy" id="150033"/>
    <lineage>
        <taxon>Bacteria</taxon>
        <taxon>Bacillati</taxon>
        <taxon>Bacillota</taxon>
        <taxon>Bacilli</taxon>
        <taxon>Lactobacillales</taxon>
        <taxon>Enterococcaceae</taxon>
        <taxon>Enterococcus</taxon>
    </lineage>
</organism>
<reference evidence="2 3" key="1">
    <citation type="submission" date="2014-12" db="EMBL/GenBank/DDBJ databases">
        <title>Draft genome sequences of 29 type strains of Enterococci.</title>
        <authorList>
            <person name="Zhong Z."/>
            <person name="Sun Z."/>
            <person name="Liu W."/>
            <person name="Zhang W."/>
            <person name="Zhang H."/>
        </authorList>
    </citation>
    <scope>NUCLEOTIDE SEQUENCE [LARGE SCALE GENOMIC DNA]</scope>
    <source>
        <strain evidence="2 3">DSM 15687</strain>
    </source>
</reference>
<protein>
    <submittedName>
        <fullName evidence="2">Uncharacterized protein</fullName>
    </submittedName>
</protein>
<keyword evidence="1" id="KW-0472">Membrane</keyword>
<gene>
    <name evidence="2" type="ORF">RV14_GL002399</name>
</gene>
<dbReference type="AlphaFoldDB" id="A0A1L8WLG5"/>
<dbReference type="OrthoDB" id="2194938at2"/>
<proteinExistence type="predicted"/>
<feature type="transmembrane region" description="Helical" evidence="1">
    <location>
        <begin position="68"/>
        <end position="92"/>
    </location>
</feature>
<comment type="caution">
    <text evidence="2">The sequence shown here is derived from an EMBL/GenBank/DDBJ whole genome shotgun (WGS) entry which is preliminary data.</text>
</comment>
<name>A0A1L8WLG5_9ENTE</name>
<sequence>MKTTNYTIGITHILSIVICSYLDLYSIQQPIVANSIIFSISLTDSLILSILLFSIIFIGNIFGSIASFLNFSISPLLSLSLGLVGICGLLLFSKAINAFWIFFGVISLFQIIISTWELFRSLILMKINE</sequence>
<evidence type="ECO:0000313" key="3">
    <source>
        <dbReference type="Proteomes" id="UP000182152"/>
    </source>
</evidence>
<keyword evidence="3" id="KW-1185">Reference proteome</keyword>
<dbReference type="RefSeq" id="WP_071855379.1">
    <property type="nucleotide sequence ID" value="NZ_JBCLRY010000001.1"/>
</dbReference>
<dbReference type="EMBL" id="JXLB01000009">
    <property type="protein sequence ID" value="OJG81856.1"/>
    <property type="molecule type" value="Genomic_DNA"/>
</dbReference>
<feature type="transmembrane region" description="Helical" evidence="1">
    <location>
        <begin position="6"/>
        <end position="24"/>
    </location>
</feature>
<evidence type="ECO:0000256" key="1">
    <source>
        <dbReference type="SAM" id="Phobius"/>
    </source>
</evidence>
<keyword evidence="1" id="KW-1133">Transmembrane helix</keyword>
<evidence type="ECO:0000313" key="2">
    <source>
        <dbReference type="EMBL" id="OJG81856.1"/>
    </source>
</evidence>